<protein>
    <recommendedName>
        <fullName evidence="4">coproporphyrinogen oxidase</fullName>
        <ecNumber evidence="4">1.3.3.3</ecNumber>
    </recommendedName>
</protein>
<evidence type="ECO:0000313" key="10">
    <source>
        <dbReference type="Proteomes" id="UP000663825"/>
    </source>
</evidence>
<evidence type="ECO:0000256" key="6">
    <source>
        <dbReference type="ARBA" id="ARBA00023244"/>
    </source>
</evidence>
<dbReference type="Proteomes" id="UP000663833">
    <property type="component" value="Unassembled WGS sequence"/>
</dbReference>
<evidence type="ECO:0000256" key="4">
    <source>
        <dbReference type="ARBA" id="ARBA00012869"/>
    </source>
</evidence>
<dbReference type="Gene3D" id="3.40.1500.10">
    <property type="entry name" value="Coproporphyrinogen III oxidase, aerobic"/>
    <property type="match status" value="1"/>
</dbReference>
<comment type="similarity">
    <text evidence="2">Belongs to the aerobic coproporphyrinogen-III oxidase family.</text>
</comment>
<evidence type="ECO:0000256" key="1">
    <source>
        <dbReference type="ARBA" id="ARBA00005168"/>
    </source>
</evidence>
<gene>
    <name evidence="9" type="ORF">GRG538_LOCUS12381</name>
    <name evidence="8" type="ORF">LUA448_LOCUS8322</name>
    <name evidence="7" type="ORF">TIS948_LOCUS10524</name>
</gene>
<dbReference type="GO" id="GO:0005737">
    <property type="term" value="C:cytoplasm"/>
    <property type="evidence" value="ECO:0007669"/>
    <property type="project" value="TreeGrafter"/>
</dbReference>
<dbReference type="SUPFAM" id="SSF102886">
    <property type="entry name" value="Coproporphyrinogen III oxidase"/>
    <property type="match status" value="1"/>
</dbReference>
<evidence type="ECO:0000313" key="7">
    <source>
        <dbReference type="EMBL" id="CAF3165575.1"/>
    </source>
</evidence>
<evidence type="ECO:0000256" key="2">
    <source>
        <dbReference type="ARBA" id="ARBA00010644"/>
    </source>
</evidence>
<dbReference type="PANTHER" id="PTHR10755">
    <property type="entry name" value="COPROPORPHYRINOGEN III OXIDASE, MITOCHONDRIAL"/>
    <property type="match status" value="1"/>
</dbReference>
<accession>A0A817PJK3</accession>
<dbReference type="Proteomes" id="UP000663825">
    <property type="component" value="Unassembled WGS sequence"/>
</dbReference>
<evidence type="ECO:0000256" key="5">
    <source>
        <dbReference type="ARBA" id="ARBA00023002"/>
    </source>
</evidence>
<dbReference type="InterPro" id="IPR001260">
    <property type="entry name" value="Coprogen_oxidase_aer"/>
</dbReference>
<dbReference type="GO" id="GO:0006782">
    <property type="term" value="P:protoporphyrinogen IX biosynthetic process"/>
    <property type="evidence" value="ECO:0007669"/>
    <property type="project" value="UniProtKB-UniPathway"/>
</dbReference>
<dbReference type="InterPro" id="IPR036406">
    <property type="entry name" value="Coprogen_oxidase_aer_sf"/>
</dbReference>
<dbReference type="EC" id="1.3.3.3" evidence="4"/>
<comment type="subunit">
    <text evidence="3">Homodimer.</text>
</comment>
<keyword evidence="5" id="KW-0560">Oxidoreductase</keyword>
<proteinExistence type="inferred from homology"/>
<dbReference type="AlphaFoldDB" id="A0A817PJK3"/>
<dbReference type="EMBL" id="CAJNYT010001742">
    <property type="protein sequence ID" value="CAF3427849.1"/>
    <property type="molecule type" value="Genomic_DNA"/>
</dbReference>
<dbReference type="PANTHER" id="PTHR10755:SF0">
    <property type="entry name" value="OXYGEN-DEPENDENT COPROPORPHYRINOGEN-III OXIDASE, MITOCHONDRIAL"/>
    <property type="match status" value="1"/>
</dbReference>
<dbReference type="UniPathway" id="UPA00251">
    <property type="reaction ID" value="UER00322"/>
</dbReference>
<dbReference type="OrthoDB" id="15318at2759"/>
<dbReference type="EMBL" id="CAJNYD010000875">
    <property type="protein sequence ID" value="CAF3303831.1"/>
    <property type="molecule type" value="Genomic_DNA"/>
</dbReference>
<sequence>MLNSIGGDTDMILYYLNEIDCKHFHSTLKKSCANTVIPSYIPVVQKNCQRTFTEQERDWQLLRRGRYAEFNLAIDRGTKFGLQTPGSRIESILMSLPPVAKWRYGWDFEADSPEMKLMKVLKEPKEWV</sequence>
<comment type="pathway">
    <text evidence="1">Porphyrin-containing compound metabolism; protoporphyrin-IX biosynthesis; protoporphyrinogen-IX from coproporphyrinogen-III (O2 route): step 1/1.</text>
</comment>
<comment type="caution">
    <text evidence="7">The sequence shown here is derived from an EMBL/GenBank/DDBJ whole genome shotgun (WGS) entry which is preliminary data.</text>
</comment>
<organism evidence="7 10">
    <name type="scientific">Rotaria socialis</name>
    <dbReference type="NCBI Taxonomy" id="392032"/>
    <lineage>
        <taxon>Eukaryota</taxon>
        <taxon>Metazoa</taxon>
        <taxon>Spiralia</taxon>
        <taxon>Gnathifera</taxon>
        <taxon>Rotifera</taxon>
        <taxon>Eurotatoria</taxon>
        <taxon>Bdelloidea</taxon>
        <taxon>Philodinida</taxon>
        <taxon>Philodinidae</taxon>
        <taxon>Rotaria</taxon>
    </lineage>
</organism>
<evidence type="ECO:0000313" key="9">
    <source>
        <dbReference type="EMBL" id="CAF3427849.1"/>
    </source>
</evidence>
<dbReference type="GO" id="GO:0004109">
    <property type="term" value="F:coproporphyrinogen oxidase activity"/>
    <property type="evidence" value="ECO:0007669"/>
    <property type="project" value="UniProtKB-EC"/>
</dbReference>
<name>A0A817PJK3_9BILA</name>
<reference evidence="7" key="1">
    <citation type="submission" date="2021-02" db="EMBL/GenBank/DDBJ databases">
        <authorList>
            <person name="Nowell W R."/>
        </authorList>
    </citation>
    <scope>NUCLEOTIDE SEQUENCE</scope>
</reference>
<dbReference type="EMBL" id="CAJNXB010001430">
    <property type="protein sequence ID" value="CAF3165575.1"/>
    <property type="molecule type" value="Genomic_DNA"/>
</dbReference>
<dbReference type="Pfam" id="PF01218">
    <property type="entry name" value="Coprogen_oxidas"/>
    <property type="match status" value="1"/>
</dbReference>
<evidence type="ECO:0000256" key="3">
    <source>
        <dbReference type="ARBA" id="ARBA00011738"/>
    </source>
</evidence>
<evidence type="ECO:0000313" key="8">
    <source>
        <dbReference type="EMBL" id="CAF3303831.1"/>
    </source>
</evidence>
<keyword evidence="6" id="KW-0627">Porphyrin biosynthesis</keyword>
<dbReference type="Proteomes" id="UP000663872">
    <property type="component" value="Unassembled WGS sequence"/>
</dbReference>